<name>A0A109DDN8_9LACO</name>
<dbReference type="Gene3D" id="1.10.357.10">
    <property type="entry name" value="Tetracycline Repressor, domain 2"/>
    <property type="match status" value="1"/>
</dbReference>
<dbReference type="EMBL" id="LJGP01000025">
    <property type="protein sequence ID" value="KWU03473.1"/>
    <property type="molecule type" value="Genomic_DNA"/>
</dbReference>
<dbReference type="RefSeq" id="WP_060462214.1">
    <property type="nucleotide sequence ID" value="NZ_LJGP01000025.1"/>
</dbReference>
<organism evidence="1 2">
    <name type="scientific">Lactobacillus crispatus</name>
    <dbReference type="NCBI Taxonomy" id="47770"/>
    <lineage>
        <taxon>Bacteria</taxon>
        <taxon>Bacillati</taxon>
        <taxon>Bacillota</taxon>
        <taxon>Bacilli</taxon>
        <taxon>Lactobacillales</taxon>
        <taxon>Lactobacillaceae</taxon>
        <taxon>Lactobacillus</taxon>
    </lineage>
</organism>
<dbReference type="AlphaFoldDB" id="A0A109DDN8"/>
<gene>
    <name evidence="1" type="ORF">AEL95_07055</name>
</gene>
<evidence type="ECO:0000313" key="2">
    <source>
        <dbReference type="Proteomes" id="UP000067598"/>
    </source>
</evidence>
<evidence type="ECO:0000313" key="1">
    <source>
        <dbReference type="EMBL" id="KWU03473.1"/>
    </source>
</evidence>
<dbReference type="PATRIC" id="fig|47770.28.peg.847"/>
<comment type="caution">
    <text evidence="1">The sequence shown here is derived from an EMBL/GenBank/DDBJ whole genome shotgun (WGS) entry which is preliminary data.</text>
</comment>
<dbReference type="InterPro" id="IPR009057">
    <property type="entry name" value="Homeodomain-like_sf"/>
</dbReference>
<sequence>MYFTTTRRKTRKDRIHIQFFAQALKKDLSQGTVYKYSVQRFCEAANICRRTFYRNFKNLNDLFSQVLQFEINSCFNNPQSSTLHKKAHNLLIEIETNATYYRNVHSLASSQIRTQVDQALFREMQKLLFNSNLSNKHIQSISSLILIRILDWIAHDYQDNVITVYTDVECLFLHHIKKSC</sequence>
<proteinExistence type="predicted"/>
<dbReference type="Proteomes" id="UP000067598">
    <property type="component" value="Unassembled WGS sequence"/>
</dbReference>
<accession>A0A109DDN8</accession>
<reference evidence="1 2" key="1">
    <citation type="journal article" date="2016" name="Microbiology (Mosc.)">
        <title>Comparison of Lactobacillus crispatus isolates from Lactobacillus-dominated vaginal microbiomes with isolates from microbiomes containing bacterial vaginosis-associated bacteria.</title>
        <authorList>
            <person name="Abdelmaksoud A.A."/>
            <person name="Koparde V.N."/>
            <person name="Sheth N.U."/>
            <person name="Serrano M.G."/>
            <person name="Glascock A.L."/>
            <person name="Fettweis J.M."/>
            <person name="Strauss Iii J.F."/>
            <person name="Buck G.A."/>
            <person name="Jefferson K.K."/>
        </authorList>
    </citation>
    <scope>NUCLEOTIDE SEQUENCE [LARGE SCALE GENOMIC DNA]</scope>
    <source>
        <strain evidence="1 2">VMC3</strain>
    </source>
</reference>
<protein>
    <submittedName>
        <fullName evidence="1">Transcriptional regulator</fullName>
    </submittedName>
</protein>
<dbReference type="SUPFAM" id="SSF46689">
    <property type="entry name" value="Homeodomain-like"/>
    <property type="match status" value="1"/>
</dbReference>